<reference evidence="1" key="1">
    <citation type="submission" date="2022-05" db="EMBL/GenBank/DDBJ databases">
        <authorList>
            <person name="Cao W."/>
            <person name="Jia N."/>
            <person name="Lam T.T.-Y."/>
            <person name="Ni X."/>
            <person name="Liu J."/>
        </authorList>
    </citation>
    <scope>NUCLEOTIDE SEQUENCE</scope>
    <source>
        <strain evidence="1">TIGMIC 1</strain>
    </source>
</reference>
<name>A0A9E8AAF1_9VIRU</name>
<proteinExistence type="predicted"/>
<evidence type="ECO:0000313" key="1">
    <source>
        <dbReference type="EMBL" id="UYL95421.1"/>
    </source>
</evidence>
<organism evidence="1">
    <name type="scientific">Wuhu tick virus 1</name>
    <dbReference type="NCBI Taxonomy" id="2973975"/>
    <lineage>
        <taxon>Viruses</taxon>
        <taxon>Riboviria</taxon>
        <taxon>Orthornavirae</taxon>
        <taxon>Kitrinoviricota</taxon>
        <taxon>Alsuviricetes</taxon>
        <taxon>Tymovirales</taxon>
    </lineage>
</organism>
<protein>
    <submittedName>
        <fullName evidence="1">Uncharacterized protein</fullName>
    </submittedName>
</protein>
<sequence length="106" mass="11961">MSERTPSPSSGFSHVAASLFPARHDAFQHKVYVRSFFSDAILLFPHFHFTITLTGIEMSYLAGGRWQSSTQYTLSGDLEDVNSPMSFVCFAADTWPREVRIVLKIN</sequence>
<dbReference type="EMBL" id="ON746565">
    <property type="protein sequence ID" value="UYL95421.1"/>
    <property type="molecule type" value="Genomic_RNA"/>
</dbReference>
<accession>A0A9E8AAF1</accession>